<protein>
    <recommendedName>
        <fullName evidence="3">DUF2283 domain-containing protein</fullName>
    </recommendedName>
</protein>
<organism evidence="1 2">
    <name type="scientific">Coleofasciculus chthonoplastes PCC 7420</name>
    <dbReference type="NCBI Taxonomy" id="118168"/>
    <lineage>
        <taxon>Bacteria</taxon>
        <taxon>Bacillati</taxon>
        <taxon>Cyanobacteriota</taxon>
        <taxon>Cyanophyceae</taxon>
        <taxon>Coleofasciculales</taxon>
        <taxon>Coleofasciculaceae</taxon>
        <taxon>Coleofasciculus</taxon>
    </lineage>
</organism>
<dbReference type="STRING" id="118168.MC7420_6028"/>
<dbReference type="RefSeq" id="WP_006101881.1">
    <property type="nucleotide sequence ID" value="NZ_DS989852.1"/>
</dbReference>
<dbReference type="Pfam" id="PF10049">
    <property type="entry name" value="DUF2283"/>
    <property type="match status" value="1"/>
</dbReference>
<evidence type="ECO:0000313" key="2">
    <source>
        <dbReference type="Proteomes" id="UP000003835"/>
    </source>
</evidence>
<dbReference type="Proteomes" id="UP000003835">
    <property type="component" value="Unassembled WGS sequence"/>
</dbReference>
<sequence length="84" mass="9881">MRIDFDQETEAVYFRLKDSRIVESEEISPGIVYDFDENDTIVGIEILNLSQKNPDSIKNVNFPFTQEEKKRLRDILGWLKLFGI</sequence>
<evidence type="ECO:0008006" key="3">
    <source>
        <dbReference type="Google" id="ProtNLM"/>
    </source>
</evidence>
<name>B4VTY0_9CYAN</name>
<keyword evidence="2" id="KW-1185">Reference proteome</keyword>
<reference evidence="1 2" key="1">
    <citation type="submission" date="2008-07" db="EMBL/GenBank/DDBJ databases">
        <authorList>
            <person name="Tandeau de Marsac N."/>
            <person name="Ferriera S."/>
            <person name="Johnson J."/>
            <person name="Kravitz S."/>
            <person name="Beeson K."/>
            <person name="Sutton G."/>
            <person name="Rogers Y.-H."/>
            <person name="Friedman R."/>
            <person name="Frazier M."/>
            <person name="Venter J.C."/>
        </authorList>
    </citation>
    <scope>NUCLEOTIDE SEQUENCE [LARGE SCALE GENOMIC DNA]</scope>
    <source>
        <strain evidence="1 2">PCC 7420</strain>
    </source>
</reference>
<gene>
    <name evidence="1" type="ORF">MC7420_6028</name>
</gene>
<evidence type="ECO:0000313" key="1">
    <source>
        <dbReference type="EMBL" id="EDX74550.1"/>
    </source>
</evidence>
<accession>B4VTY0</accession>
<dbReference type="InterPro" id="IPR019270">
    <property type="entry name" value="DUF2283"/>
</dbReference>
<dbReference type="AlphaFoldDB" id="B4VTY0"/>
<proteinExistence type="predicted"/>
<dbReference type="OrthoDB" id="9799670at2"/>
<dbReference type="eggNOG" id="COG5428">
    <property type="taxonomic scope" value="Bacteria"/>
</dbReference>
<dbReference type="HOGENOM" id="CLU_166740_0_1_3"/>
<dbReference type="EMBL" id="DS989852">
    <property type="protein sequence ID" value="EDX74550.1"/>
    <property type="molecule type" value="Genomic_DNA"/>
</dbReference>